<evidence type="ECO:0000313" key="6">
    <source>
        <dbReference type="Proteomes" id="UP000781958"/>
    </source>
</evidence>
<dbReference type="SUPFAM" id="SSF53756">
    <property type="entry name" value="UDP-Glycosyltransferase/glycogen phosphorylase"/>
    <property type="match status" value="1"/>
</dbReference>
<gene>
    <name evidence="5" type="ORF">J2851_003700</name>
</gene>
<dbReference type="Pfam" id="PF00534">
    <property type="entry name" value="Glycos_transf_1"/>
    <property type="match status" value="1"/>
</dbReference>
<keyword evidence="3" id="KW-0808">Transferase</keyword>
<comment type="similarity">
    <text evidence="1">Belongs to the glycosyltransferase group 1 family. Glycosyltransferase 4 subfamily.</text>
</comment>
<comment type="caution">
    <text evidence="5">The sequence shown here is derived from an EMBL/GenBank/DDBJ whole genome shotgun (WGS) entry which is preliminary data.</text>
</comment>
<dbReference type="InterPro" id="IPR001296">
    <property type="entry name" value="Glyco_trans_1"/>
</dbReference>
<dbReference type="RefSeq" id="WP_209767831.1">
    <property type="nucleotide sequence ID" value="NZ_JAGINP010000013.1"/>
</dbReference>
<dbReference type="CDD" id="cd03801">
    <property type="entry name" value="GT4_PimA-like"/>
    <property type="match status" value="1"/>
</dbReference>
<dbReference type="Proteomes" id="UP000781958">
    <property type="component" value="Unassembled WGS sequence"/>
</dbReference>
<keyword evidence="2" id="KW-0328">Glycosyltransferase</keyword>
<dbReference type="Gene3D" id="3.40.50.2000">
    <property type="entry name" value="Glycogen Phosphorylase B"/>
    <property type="match status" value="2"/>
</dbReference>
<evidence type="ECO:0000259" key="4">
    <source>
        <dbReference type="Pfam" id="PF00534"/>
    </source>
</evidence>
<name>A0ABS4SN04_9PROT</name>
<dbReference type="PANTHER" id="PTHR12526">
    <property type="entry name" value="GLYCOSYLTRANSFERASE"/>
    <property type="match status" value="1"/>
</dbReference>
<reference evidence="5 6" key="1">
    <citation type="submission" date="2021-03" db="EMBL/GenBank/DDBJ databases">
        <title>Genomic Encyclopedia of Type Strains, Phase III (KMG-III): the genomes of soil and plant-associated and newly described type strains.</title>
        <authorList>
            <person name="Whitman W."/>
        </authorList>
    </citation>
    <scope>NUCLEOTIDE SEQUENCE [LARGE SCALE GENOMIC DNA]</scope>
    <source>
        <strain evidence="5 6">IMMIB AFH-6</strain>
    </source>
</reference>
<proteinExistence type="inferred from homology"/>
<evidence type="ECO:0000256" key="1">
    <source>
        <dbReference type="ARBA" id="ARBA00009481"/>
    </source>
</evidence>
<keyword evidence="6" id="KW-1185">Reference proteome</keyword>
<organism evidence="5 6">
    <name type="scientific">Azospirillum rugosum</name>
    <dbReference type="NCBI Taxonomy" id="416170"/>
    <lineage>
        <taxon>Bacteria</taxon>
        <taxon>Pseudomonadati</taxon>
        <taxon>Pseudomonadota</taxon>
        <taxon>Alphaproteobacteria</taxon>
        <taxon>Rhodospirillales</taxon>
        <taxon>Azospirillaceae</taxon>
        <taxon>Azospirillum</taxon>
    </lineage>
</organism>
<feature type="domain" description="Glycosyl transferase family 1" evidence="4">
    <location>
        <begin position="221"/>
        <end position="382"/>
    </location>
</feature>
<dbReference type="EMBL" id="JAGINP010000013">
    <property type="protein sequence ID" value="MBP2293915.1"/>
    <property type="molecule type" value="Genomic_DNA"/>
</dbReference>
<sequence>MTVAVIVKGWPRLSETFIAQEILGLEQRGLRQVLVSLRQPTDKAVHDLNRRIKAPVTYLPEYLHQEPARVLRALAAARRRPGWRAARAAWIADLRRDPTRNRARRFGQACVLAAELPADVTWLHTHFLHTPASVARYTALLTGLPWSFSAHAKDIWTSPAWELREKLAEARWGVTCTALGHAHLQALAPEPGRVELLYHGLDFARFPDPPASRPARDGSDPADPAILLSVGRAVEKKGFDLLVDALARLPAGLHWRWVHVGGGDRLGALKEQAARLGLSDRIDWLGARAQDAVIAQYRRADLFVLPCRTARDGDRDGLPNVLMEAQSQGLACLSTRAAAVAELIEDGATGRLVPPDDAPALTAALESLICDPAGRTALGAAGAARVRRDFGCDSGIDRLFARFTGGDGVHYGRMSFVGAAACCALHG</sequence>
<evidence type="ECO:0000256" key="2">
    <source>
        <dbReference type="ARBA" id="ARBA00022676"/>
    </source>
</evidence>
<evidence type="ECO:0000256" key="3">
    <source>
        <dbReference type="ARBA" id="ARBA00022679"/>
    </source>
</evidence>
<dbReference type="PANTHER" id="PTHR12526:SF640">
    <property type="entry name" value="COLANIC ACID BIOSYNTHESIS GLYCOSYLTRANSFERASE WCAL-RELATED"/>
    <property type="match status" value="1"/>
</dbReference>
<accession>A0ABS4SN04</accession>
<evidence type="ECO:0000313" key="5">
    <source>
        <dbReference type="EMBL" id="MBP2293915.1"/>
    </source>
</evidence>
<protein>
    <submittedName>
        <fullName evidence="5">Glycosyltransferase involved in cell wall biosynthesis</fullName>
    </submittedName>
</protein>